<name>A0ABQ4DG65_9CELL</name>
<proteinExistence type="predicted"/>
<organism evidence="1 2">
    <name type="scientific">Cellulomonas phragmiteti</name>
    <dbReference type="NCBI Taxonomy" id="478780"/>
    <lineage>
        <taxon>Bacteria</taxon>
        <taxon>Bacillati</taxon>
        <taxon>Actinomycetota</taxon>
        <taxon>Actinomycetes</taxon>
        <taxon>Micrococcales</taxon>
        <taxon>Cellulomonadaceae</taxon>
        <taxon>Cellulomonas</taxon>
    </lineage>
</organism>
<dbReference type="InterPro" id="IPR052922">
    <property type="entry name" value="Cytidylate_Kinase-2"/>
</dbReference>
<comment type="caution">
    <text evidence="1">The sequence shown here is derived from an EMBL/GenBank/DDBJ whole genome shotgun (WGS) entry which is preliminary data.</text>
</comment>
<dbReference type="RefSeq" id="WP_203670405.1">
    <property type="nucleotide sequence ID" value="NZ_BONP01000001.1"/>
</dbReference>
<protein>
    <recommendedName>
        <fullName evidence="3">Adenylate kinase</fullName>
    </recommendedName>
</protein>
<dbReference type="Gene3D" id="3.40.50.300">
    <property type="entry name" value="P-loop containing nucleotide triphosphate hydrolases"/>
    <property type="match status" value="1"/>
</dbReference>
<dbReference type="InterPro" id="IPR027417">
    <property type="entry name" value="P-loop_NTPase"/>
</dbReference>
<gene>
    <name evidence="1" type="ORF">Cph01nite_01010</name>
</gene>
<accession>A0ABQ4DG65</accession>
<dbReference type="Proteomes" id="UP000614741">
    <property type="component" value="Unassembled WGS sequence"/>
</dbReference>
<dbReference type="PANTHER" id="PTHR37816">
    <property type="entry name" value="YALI0E33011P"/>
    <property type="match status" value="1"/>
</dbReference>
<sequence>MSRPLHRVRVVGTSGAGKTTFARRLARALDAPHVELDEVFWGPGWVKRDAEEARAELRARTAGPRWVVDGNWDSRLDGALDHADTIVWLDHPRRTVMARVVRRTLWRGLTRRELWHGNRETLANLRSADPHRNIVLWAWHHHPVVTERYAARAQAPGSDVVRLRGPRAAERWLRALETGARRRS</sequence>
<evidence type="ECO:0000313" key="1">
    <source>
        <dbReference type="EMBL" id="GIG38339.1"/>
    </source>
</evidence>
<keyword evidence="2" id="KW-1185">Reference proteome</keyword>
<dbReference type="PANTHER" id="PTHR37816:SF1">
    <property type="entry name" value="TOXIN"/>
    <property type="match status" value="1"/>
</dbReference>
<evidence type="ECO:0008006" key="3">
    <source>
        <dbReference type="Google" id="ProtNLM"/>
    </source>
</evidence>
<dbReference type="SUPFAM" id="SSF52540">
    <property type="entry name" value="P-loop containing nucleoside triphosphate hydrolases"/>
    <property type="match status" value="1"/>
</dbReference>
<evidence type="ECO:0000313" key="2">
    <source>
        <dbReference type="Proteomes" id="UP000614741"/>
    </source>
</evidence>
<dbReference type="EMBL" id="BONP01000001">
    <property type="protein sequence ID" value="GIG38339.1"/>
    <property type="molecule type" value="Genomic_DNA"/>
</dbReference>
<dbReference type="Pfam" id="PF13238">
    <property type="entry name" value="AAA_18"/>
    <property type="match status" value="1"/>
</dbReference>
<reference evidence="1 2" key="1">
    <citation type="submission" date="2021-01" db="EMBL/GenBank/DDBJ databases">
        <title>Whole genome shotgun sequence of Cellulomonas phragmiteti NBRC 110785.</title>
        <authorList>
            <person name="Komaki H."/>
            <person name="Tamura T."/>
        </authorList>
    </citation>
    <scope>NUCLEOTIDE SEQUENCE [LARGE SCALE GENOMIC DNA]</scope>
    <source>
        <strain evidence="1 2">NBRC 110785</strain>
    </source>
</reference>